<dbReference type="EMBL" id="CP045896">
    <property type="protein sequence ID" value="QQP50750.1"/>
    <property type="molecule type" value="Genomic_DNA"/>
</dbReference>
<dbReference type="Proteomes" id="UP000595437">
    <property type="component" value="Chromosome 7"/>
</dbReference>
<name>A0A7T8HIY5_CALRO</name>
<accession>A0A7T8HIY5</accession>
<organism evidence="1 2">
    <name type="scientific">Caligus rogercresseyi</name>
    <name type="common">Sea louse</name>
    <dbReference type="NCBI Taxonomy" id="217165"/>
    <lineage>
        <taxon>Eukaryota</taxon>
        <taxon>Metazoa</taxon>
        <taxon>Ecdysozoa</taxon>
        <taxon>Arthropoda</taxon>
        <taxon>Crustacea</taxon>
        <taxon>Multicrustacea</taxon>
        <taxon>Hexanauplia</taxon>
        <taxon>Copepoda</taxon>
        <taxon>Siphonostomatoida</taxon>
        <taxon>Caligidae</taxon>
        <taxon>Caligus</taxon>
    </lineage>
</organism>
<proteinExistence type="predicted"/>
<protein>
    <submittedName>
        <fullName evidence="1">Uncharacterized protein</fullName>
    </submittedName>
</protein>
<keyword evidence="2" id="KW-1185">Reference proteome</keyword>
<reference evidence="2" key="1">
    <citation type="submission" date="2021-01" db="EMBL/GenBank/DDBJ databases">
        <title>Caligus Genome Assembly.</title>
        <authorList>
            <person name="Gallardo-Escarate C."/>
        </authorList>
    </citation>
    <scope>NUCLEOTIDE SEQUENCE [LARGE SCALE GENOMIC DNA]</scope>
</reference>
<evidence type="ECO:0000313" key="1">
    <source>
        <dbReference type="EMBL" id="QQP50750.1"/>
    </source>
</evidence>
<evidence type="ECO:0000313" key="2">
    <source>
        <dbReference type="Proteomes" id="UP000595437"/>
    </source>
</evidence>
<sequence>MVSFLKNALLSPYQRILLSGAEASNPRAQSGFRAKSMALSAMPYEPSRSDRKSERDTLIKFALANVDWGGDVMSLTSRWKTL</sequence>
<gene>
    <name evidence="1" type="ORF">FKW44_011871</name>
</gene>
<dbReference type="AlphaFoldDB" id="A0A7T8HIY5"/>